<feature type="compositionally biased region" description="Low complexity" evidence="10">
    <location>
        <begin position="158"/>
        <end position="210"/>
    </location>
</feature>
<feature type="compositionally biased region" description="Polar residues" evidence="10">
    <location>
        <begin position="246"/>
        <end position="256"/>
    </location>
</feature>
<gene>
    <name evidence="12" type="ORF">AWJ20_1934</name>
</gene>
<feature type="compositionally biased region" description="Low complexity" evidence="10">
    <location>
        <begin position="226"/>
        <end position="239"/>
    </location>
</feature>
<name>A0A167E4S2_9ASCO</name>
<dbReference type="GO" id="GO:0000976">
    <property type="term" value="F:transcription cis-regulatory region binding"/>
    <property type="evidence" value="ECO:0007669"/>
    <property type="project" value="InterPro"/>
</dbReference>
<feature type="compositionally biased region" description="Low complexity" evidence="10">
    <location>
        <begin position="257"/>
        <end position="275"/>
    </location>
</feature>
<dbReference type="InterPro" id="IPR004827">
    <property type="entry name" value="bZIP"/>
</dbReference>
<comment type="function">
    <text evidence="1">Putative transcription factor.</text>
</comment>
<evidence type="ECO:0000256" key="3">
    <source>
        <dbReference type="ARBA" id="ARBA00007163"/>
    </source>
</evidence>
<keyword evidence="13" id="KW-1185">Reference proteome</keyword>
<evidence type="ECO:0000256" key="5">
    <source>
        <dbReference type="ARBA" id="ARBA00023125"/>
    </source>
</evidence>
<dbReference type="PANTHER" id="PTHR40621">
    <property type="entry name" value="TRANSCRIPTION FACTOR KAPC-RELATED"/>
    <property type="match status" value="1"/>
</dbReference>
<feature type="region of interest" description="Disordered" evidence="10">
    <location>
        <begin position="100"/>
        <end position="210"/>
    </location>
</feature>
<evidence type="ECO:0000256" key="1">
    <source>
        <dbReference type="ARBA" id="ARBA00004049"/>
    </source>
</evidence>
<dbReference type="KEGG" id="slb:AWJ20_1934"/>
<evidence type="ECO:0000256" key="7">
    <source>
        <dbReference type="ARBA" id="ARBA00023242"/>
    </source>
</evidence>
<keyword evidence="7" id="KW-0539">Nucleus</keyword>
<evidence type="ECO:0000256" key="4">
    <source>
        <dbReference type="ARBA" id="ARBA00023015"/>
    </source>
</evidence>
<evidence type="ECO:0000313" key="12">
    <source>
        <dbReference type="EMBL" id="ANB13635.1"/>
    </source>
</evidence>
<evidence type="ECO:0000256" key="8">
    <source>
        <dbReference type="ARBA" id="ARBA00044067"/>
    </source>
</evidence>
<feature type="coiled-coil region" evidence="9">
    <location>
        <begin position="310"/>
        <end position="354"/>
    </location>
</feature>
<feature type="region of interest" description="Disordered" evidence="10">
    <location>
        <begin position="376"/>
        <end position="422"/>
    </location>
</feature>
<comment type="similarity">
    <text evidence="3">Belongs to the bZIP family.</text>
</comment>
<dbReference type="RefSeq" id="XP_018736112.1">
    <property type="nucleotide sequence ID" value="XM_018878850.1"/>
</dbReference>
<dbReference type="InterPro" id="IPR050936">
    <property type="entry name" value="AP-1-like"/>
</dbReference>
<proteinExistence type="inferred from homology"/>
<evidence type="ECO:0000259" key="11">
    <source>
        <dbReference type="PROSITE" id="PS00036"/>
    </source>
</evidence>
<keyword evidence="4" id="KW-0805">Transcription regulation</keyword>
<dbReference type="PROSITE" id="PS00036">
    <property type="entry name" value="BZIP_BASIC"/>
    <property type="match status" value="1"/>
</dbReference>
<organism evidence="12 13">
    <name type="scientific">Sugiyamaella lignohabitans</name>
    <dbReference type="NCBI Taxonomy" id="796027"/>
    <lineage>
        <taxon>Eukaryota</taxon>
        <taxon>Fungi</taxon>
        <taxon>Dikarya</taxon>
        <taxon>Ascomycota</taxon>
        <taxon>Saccharomycotina</taxon>
        <taxon>Dipodascomycetes</taxon>
        <taxon>Dipodascales</taxon>
        <taxon>Trichomonascaceae</taxon>
        <taxon>Sugiyamaella</taxon>
    </lineage>
</organism>
<dbReference type="EMBL" id="CP014501">
    <property type="protein sequence ID" value="ANB13635.1"/>
    <property type="molecule type" value="Genomic_DNA"/>
</dbReference>
<dbReference type="Pfam" id="PF00170">
    <property type="entry name" value="bZIP_1"/>
    <property type="match status" value="1"/>
</dbReference>
<feature type="compositionally biased region" description="Basic and acidic residues" evidence="10">
    <location>
        <begin position="401"/>
        <end position="410"/>
    </location>
</feature>
<evidence type="ECO:0000256" key="9">
    <source>
        <dbReference type="SAM" id="Coils"/>
    </source>
</evidence>
<dbReference type="GeneID" id="30033790"/>
<keyword evidence="9" id="KW-0175">Coiled coil</keyword>
<dbReference type="OrthoDB" id="2593073at2759"/>
<feature type="compositionally biased region" description="Polar residues" evidence="10">
    <location>
        <begin position="411"/>
        <end position="422"/>
    </location>
</feature>
<dbReference type="CDD" id="cd14688">
    <property type="entry name" value="bZIP_YAP"/>
    <property type="match status" value="1"/>
</dbReference>
<dbReference type="Gene3D" id="1.20.5.170">
    <property type="match status" value="1"/>
</dbReference>
<dbReference type="GO" id="GO:0090575">
    <property type="term" value="C:RNA polymerase II transcription regulator complex"/>
    <property type="evidence" value="ECO:0007669"/>
    <property type="project" value="TreeGrafter"/>
</dbReference>
<evidence type="ECO:0000256" key="10">
    <source>
        <dbReference type="SAM" id="MobiDB-lite"/>
    </source>
</evidence>
<evidence type="ECO:0000256" key="6">
    <source>
        <dbReference type="ARBA" id="ARBA00023163"/>
    </source>
</evidence>
<feature type="compositionally biased region" description="Polar residues" evidence="10">
    <location>
        <begin position="110"/>
        <end position="137"/>
    </location>
</feature>
<dbReference type="InterPro" id="IPR046347">
    <property type="entry name" value="bZIP_sf"/>
</dbReference>
<reference evidence="12 13" key="1">
    <citation type="submission" date="2016-02" db="EMBL/GenBank/DDBJ databases">
        <title>Complete genome sequence and transcriptome regulation of the pentose utilising yeast Sugiyamaella lignohabitans.</title>
        <authorList>
            <person name="Bellasio M."/>
            <person name="Peymann A."/>
            <person name="Valli M."/>
            <person name="Sipitzky M."/>
            <person name="Graf A."/>
            <person name="Sauer M."/>
            <person name="Marx H."/>
            <person name="Mattanovich D."/>
        </authorList>
    </citation>
    <scope>NUCLEOTIDE SEQUENCE [LARGE SCALE GENOMIC DNA]</scope>
    <source>
        <strain evidence="12 13">CBS 10342</strain>
    </source>
</reference>
<sequence>MENTTATANSLNTGHTLASAGGGFTSWNGPTAGASSRTAQFGAPDSAKLYETSAVSSTGDASKLISRLDASNIGNSALRTNRLPGVTTFTTALNRVNGHGHSSAPVSHLLTPTPSIVESSGKRSSNIANVMNGTNTTSNQSVSPPSNPLLPVSPHPPSSAIHQSPQQSSGQQFQPHTQHPQHPQHQQPQQQHQQQHQLPPPQQEHQQQLQSPIAAIVPAPVNDHVAQQQQQPQPLLSAQHGGTVIGTPTASGGQSEPASVSGSISAVSSPSPTSSDKGDDLSEKVMARPNRNLSQSKRAIQNRTAQRAFRQRKELYIRDLEQKVEELKQAHKTISELREENTDLRDYILALQSRWVNEPGVPTPPAVYKLFRRGLPEFKSSDNNGAARPTSPTGGHFHPYARHDQPKTDSSHSTGGPTGEQN</sequence>
<feature type="region of interest" description="Disordered" evidence="10">
    <location>
        <begin position="287"/>
        <end position="306"/>
    </location>
</feature>
<dbReference type="PANTHER" id="PTHR40621:SF11">
    <property type="entry name" value="TRANSCRIPTION FACTOR KAPC-RELATED"/>
    <property type="match status" value="1"/>
</dbReference>
<keyword evidence="6" id="KW-0804">Transcription</keyword>
<comment type="subcellular location">
    <subcellularLocation>
        <location evidence="2">Nucleus</location>
    </subcellularLocation>
</comment>
<evidence type="ECO:0000313" key="13">
    <source>
        <dbReference type="Proteomes" id="UP000189580"/>
    </source>
</evidence>
<dbReference type="SUPFAM" id="SSF57959">
    <property type="entry name" value="Leucine zipper domain"/>
    <property type="match status" value="1"/>
</dbReference>
<feature type="domain" description="BZIP" evidence="11">
    <location>
        <begin position="297"/>
        <end position="312"/>
    </location>
</feature>
<accession>A0A167E4S2</accession>
<protein>
    <recommendedName>
        <fullName evidence="8">Putative transcription factor kapC</fullName>
    </recommendedName>
</protein>
<dbReference type="AlphaFoldDB" id="A0A167E4S2"/>
<dbReference type="SMART" id="SM00338">
    <property type="entry name" value="BRLZ"/>
    <property type="match status" value="1"/>
</dbReference>
<keyword evidence="5" id="KW-0238">DNA-binding</keyword>
<feature type="compositionally biased region" description="Polar residues" evidence="10">
    <location>
        <begin position="291"/>
        <end position="305"/>
    </location>
</feature>
<feature type="region of interest" description="Disordered" evidence="10">
    <location>
        <begin position="223"/>
        <end position="282"/>
    </location>
</feature>
<feature type="compositionally biased region" description="Pro residues" evidence="10">
    <location>
        <begin position="145"/>
        <end position="157"/>
    </location>
</feature>
<dbReference type="GO" id="GO:0001228">
    <property type="term" value="F:DNA-binding transcription activator activity, RNA polymerase II-specific"/>
    <property type="evidence" value="ECO:0007669"/>
    <property type="project" value="TreeGrafter"/>
</dbReference>
<dbReference type="Proteomes" id="UP000189580">
    <property type="component" value="Chromosome a"/>
</dbReference>
<evidence type="ECO:0000256" key="2">
    <source>
        <dbReference type="ARBA" id="ARBA00004123"/>
    </source>
</evidence>